<dbReference type="InterPro" id="IPR008603">
    <property type="entry name" value="DCTN4"/>
</dbReference>
<dbReference type="OMA" id="RTRCINE"/>
<dbReference type="Pfam" id="PF05502">
    <property type="entry name" value="Dynactin_p62"/>
    <property type="match status" value="2"/>
</dbReference>
<evidence type="ECO:0000256" key="5">
    <source>
        <dbReference type="ARBA" id="ARBA00022499"/>
    </source>
</evidence>
<evidence type="ECO:0000256" key="2">
    <source>
        <dbReference type="ARBA" id="ARBA00004529"/>
    </source>
</evidence>
<sequence>MIYSDGYAEGEPRVEFRTDVDDGGGQGAGTGTGRLFPLEELYFCDACSLVCSRYGLTEEIDSYYCPHCLENMPSSEAMLYLNRCSKCFECPICFNTLTITAAHDGKCFFSCQFCRWSSGEIQLEAEKPDMLVAAAFQKERDSPHRTEMNKLVETFRKASQEITRERELQARMRRRSITLFLPATSGEGSKRGSKSGGGAHPWVVEDLENMLKDKKTKLKTMSIRTTTKKGVRIESISLKDLIAPSDEKARSIAEQLKSLDETPTDTIASLDQRTRCINEEAHTLSGLIPSRKPLLTKRSRRCRQCTRYVVKPQINPCSTPPFQKQNIAWLYVPRVLLVHPNPNEIGVGRVMSVSFAMYNPVESNTTARFAADAYNRNISEGEEEEDRDNNSSSSNPFGYTMDVLTEPFETVIGPHNELQDVHEGLIEEDSAAVPTDDNPEIITERKGNKIMVCLRVKPHDDSAGKEATFGIPVELSFKDRTMKEHNTHIHLVFTLGIISGASE</sequence>
<accession>A0A0G4GTD9</accession>
<protein>
    <recommendedName>
        <fullName evidence="12">Dynactin subunit 4</fullName>
    </recommendedName>
</protein>
<evidence type="ECO:0000313" key="15">
    <source>
        <dbReference type="EMBL" id="CEM33987.1"/>
    </source>
</evidence>
<evidence type="ECO:0000256" key="4">
    <source>
        <dbReference type="ARBA" id="ARBA00022490"/>
    </source>
</evidence>
<evidence type="ECO:0000256" key="7">
    <source>
        <dbReference type="ARBA" id="ARBA00022843"/>
    </source>
</evidence>
<evidence type="ECO:0000256" key="9">
    <source>
        <dbReference type="ARBA" id="ARBA00023054"/>
    </source>
</evidence>
<dbReference type="Proteomes" id="UP000041254">
    <property type="component" value="Unassembled WGS sequence"/>
</dbReference>
<comment type="similarity">
    <text evidence="11">Belongs to the dynactin subunit 4 family.</text>
</comment>
<evidence type="ECO:0000256" key="3">
    <source>
        <dbReference type="ARBA" id="ARBA00004657"/>
    </source>
</evidence>
<keyword evidence="9" id="KW-0175">Coiled coil</keyword>
<keyword evidence="5" id="KW-1017">Isopeptide bond</keyword>
<comment type="subunit">
    <text evidence="13">Subunit of dynactin, a multiprotein complex part of a tripartite complex with dynein and a adapter, such as BICDL1, BICD2 or HOOK3. The dynactin complex is built around ACTR1A/ACTB filament and consists of an actin-related filament composed of a shoulder domain, a pointed end and a barbed end. Its length is defined by its flexible shoulder domain. The soulder is composed of 2 DCTN1 subunits, 4 DCTN2 and 2 DCTN3. The 4 DCNT2 (via N-terminus) bind the ACTR1A filament and act as molecular rulers to determine the length. The pointed end is important for binding dynein-dynactin cargo adapters. Consists of 4 subunits: ACTR10, DCNT4, DCTN5 and DCTN6. The barbed end is composed of a CAPZA1:CAPZB heterodimers, which binds ACTR1A/ACTB filament and dynactin and stabilizes dynactin. Interacts with ATP7B, but not ATP7A, in a copper-dependent manner. Interacts with ANK2; this interaction is required for localization at costameres. Interacts with N4BP2L1.</text>
</comment>
<organism evidence="15 16">
    <name type="scientific">Vitrella brassicaformis (strain CCMP3155)</name>
    <dbReference type="NCBI Taxonomy" id="1169540"/>
    <lineage>
        <taxon>Eukaryota</taxon>
        <taxon>Sar</taxon>
        <taxon>Alveolata</taxon>
        <taxon>Colpodellida</taxon>
        <taxon>Vitrellaceae</taxon>
        <taxon>Vitrella</taxon>
    </lineage>
</organism>
<dbReference type="OrthoDB" id="430446at2759"/>
<keyword evidence="6" id="KW-0597">Phosphoprotein</keyword>
<dbReference type="GO" id="GO:0001725">
    <property type="term" value="C:stress fiber"/>
    <property type="evidence" value="ECO:0007669"/>
    <property type="project" value="UniProtKB-SubCell"/>
</dbReference>
<evidence type="ECO:0000256" key="6">
    <source>
        <dbReference type="ARBA" id="ARBA00022553"/>
    </source>
</evidence>
<keyword evidence="7" id="KW-0832">Ubl conjugation</keyword>
<dbReference type="STRING" id="1169540.A0A0G4GTD9"/>
<gene>
    <name evidence="15" type="ORF">Vbra_10243</name>
</gene>
<keyword evidence="10" id="KW-0206">Cytoskeleton</keyword>
<dbReference type="AlphaFoldDB" id="A0A0G4GTD9"/>
<dbReference type="GO" id="GO:0005813">
    <property type="term" value="C:centrosome"/>
    <property type="evidence" value="ECO:0007669"/>
    <property type="project" value="UniProtKB-SubCell"/>
</dbReference>
<keyword evidence="16" id="KW-1185">Reference proteome</keyword>
<dbReference type="PANTHER" id="PTHR13034">
    <property type="entry name" value="DYNACTIN P62 SUBUNIT"/>
    <property type="match status" value="1"/>
</dbReference>
<evidence type="ECO:0000256" key="11">
    <source>
        <dbReference type="ARBA" id="ARBA00034776"/>
    </source>
</evidence>
<evidence type="ECO:0000256" key="13">
    <source>
        <dbReference type="ARBA" id="ARBA00093507"/>
    </source>
</evidence>
<evidence type="ECO:0000256" key="8">
    <source>
        <dbReference type="ARBA" id="ARBA00022990"/>
    </source>
</evidence>
<dbReference type="InParanoid" id="A0A0G4GTD9"/>
<evidence type="ECO:0000256" key="14">
    <source>
        <dbReference type="SAM" id="MobiDB-lite"/>
    </source>
</evidence>
<evidence type="ECO:0000313" key="16">
    <source>
        <dbReference type="Proteomes" id="UP000041254"/>
    </source>
</evidence>
<dbReference type="PANTHER" id="PTHR13034:SF2">
    <property type="entry name" value="DYNACTIN SUBUNIT 4"/>
    <property type="match status" value="1"/>
</dbReference>
<keyword evidence="4" id="KW-0963">Cytoplasm</keyword>
<evidence type="ECO:0000256" key="10">
    <source>
        <dbReference type="ARBA" id="ARBA00023212"/>
    </source>
</evidence>
<dbReference type="GO" id="GO:0005869">
    <property type="term" value="C:dynactin complex"/>
    <property type="evidence" value="ECO:0007669"/>
    <property type="project" value="InterPro"/>
</dbReference>
<evidence type="ECO:0000256" key="12">
    <source>
        <dbReference type="ARBA" id="ARBA00034864"/>
    </source>
</evidence>
<dbReference type="PhylomeDB" id="A0A0G4GTD9"/>
<evidence type="ECO:0000256" key="1">
    <source>
        <dbReference type="ARBA" id="ARBA00004300"/>
    </source>
</evidence>
<comment type="subcellular location">
    <subcellularLocation>
        <location evidence="1">Cytoplasm</location>
        <location evidence="1">Cytoskeleton</location>
        <location evidence="1">Microtubule organizing center</location>
        <location evidence="1">Centrosome</location>
    </subcellularLocation>
    <subcellularLocation>
        <location evidence="2">Cytoplasm</location>
        <location evidence="2">Cytoskeleton</location>
        <location evidence="2">Stress fiber</location>
    </subcellularLocation>
    <subcellularLocation>
        <location evidence="3">Cytoplasm</location>
        <location evidence="3">Myofibril</location>
    </subcellularLocation>
</comment>
<keyword evidence="8" id="KW-0007">Acetylation</keyword>
<proteinExistence type="inferred from homology"/>
<name>A0A0G4GTD9_VITBC</name>
<reference evidence="15 16" key="1">
    <citation type="submission" date="2014-11" db="EMBL/GenBank/DDBJ databases">
        <authorList>
            <person name="Zhu J."/>
            <person name="Qi W."/>
            <person name="Song R."/>
        </authorList>
    </citation>
    <scope>NUCLEOTIDE SEQUENCE [LARGE SCALE GENOMIC DNA]</scope>
</reference>
<dbReference type="EMBL" id="CDMY01000802">
    <property type="protein sequence ID" value="CEM33987.1"/>
    <property type="molecule type" value="Genomic_DNA"/>
</dbReference>
<feature type="region of interest" description="Disordered" evidence="14">
    <location>
        <begin position="379"/>
        <end position="399"/>
    </location>
</feature>
<dbReference type="VEuPathDB" id="CryptoDB:Vbra_10243"/>